<evidence type="ECO:0000256" key="2">
    <source>
        <dbReference type="ARBA" id="ARBA00022679"/>
    </source>
</evidence>
<dbReference type="UniPathway" id="UPA00078"/>
<dbReference type="SUPFAM" id="SSF53335">
    <property type="entry name" value="S-adenosyl-L-methionine-dependent methyltransferases"/>
    <property type="match status" value="1"/>
</dbReference>
<dbReference type="CDD" id="cd02440">
    <property type="entry name" value="AdoMet_MTases"/>
    <property type="match status" value="1"/>
</dbReference>
<evidence type="ECO:0000313" key="7">
    <source>
        <dbReference type="EMBL" id="OIJ17938.1"/>
    </source>
</evidence>
<comment type="caution">
    <text evidence="7">The sequence shown here is derived from an EMBL/GenBank/DDBJ whole genome shotgun (WGS) entry which is preliminary data.</text>
</comment>
<comment type="similarity">
    <text evidence="5">Belongs to the methyltransferase superfamily.</text>
</comment>
<evidence type="ECO:0000256" key="5">
    <source>
        <dbReference type="HAMAP-Rule" id="MF_00835"/>
    </source>
</evidence>
<dbReference type="Pfam" id="PF13649">
    <property type="entry name" value="Methyltransf_25"/>
    <property type="match status" value="1"/>
</dbReference>
<evidence type="ECO:0000256" key="3">
    <source>
        <dbReference type="ARBA" id="ARBA00022691"/>
    </source>
</evidence>
<feature type="domain" description="Methyltransferase" evidence="6">
    <location>
        <begin position="47"/>
        <end position="138"/>
    </location>
</feature>
<comment type="function">
    <text evidence="5">Converts the free carboxyl group of a malonyl-thioester to its methyl ester by transfer of a methyl group from S-adenosyl-L-methionine (SAM). It allows to synthesize pimeloyl-ACP via the fatty acid synthetic pathway.</text>
</comment>
<dbReference type="HAMAP" id="MF_00835">
    <property type="entry name" value="BioC"/>
    <property type="match status" value="1"/>
</dbReference>
<keyword evidence="2 5" id="KW-0808">Transferase</keyword>
<proteinExistence type="inferred from homology"/>
<dbReference type="RefSeq" id="WP_071390999.1">
    <property type="nucleotide sequence ID" value="NZ_MLQS01000031.1"/>
</dbReference>
<evidence type="ECO:0000313" key="8">
    <source>
        <dbReference type="Proteomes" id="UP000180057"/>
    </source>
</evidence>
<dbReference type="Proteomes" id="UP000180057">
    <property type="component" value="Unassembled WGS sequence"/>
</dbReference>
<accession>A0A1S2LZS1</accession>
<dbReference type="EC" id="2.1.1.197" evidence="5"/>
<comment type="catalytic activity">
    <reaction evidence="5">
        <text>malonyl-[ACP] + S-adenosyl-L-methionine = malonyl-[ACP] methyl ester + S-adenosyl-L-homocysteine</text>
        <dbReference type="Rhea" id="RHEA:17105"/>
        <dbReference type="Rhea" id="RHEA-COMP:9623"/>
        <dbReference type="Rhea" id="RHEA-COMP:9954"/>
        <dbReference type="ChEBI" id="CHEBI:57856"/>
        <dbReference type="ChEBI" id="CHEBI:59789"/>
        <dbReference type="ChEBI" id="CHEBI:78449"/>
        <dbReference type="ChEBI" id="CHEBI:78845"/>
        <dbReference type="EC" id="2.1.1.197"/>
    </reaction>
</comment>
<comment type="pathway">
    <text evidence="5">Cofactor biosynthesis; biotin biosynthesis.</text>
</comment>
<name>A0A1S2LZS1_9BACI</name>
<dbReference type="InterPro" id="IPR011814">
    <property type="entry name" value="BioC"/>
</dbReference>
<reference evidence="7 8" key="1">
    <citation type="submission" date="2016-10" db="EMBL/GenBank/DDBJ databases">
        <title>Draft genome sequences of four alkaliphilic bacteria belonging to the Anaerobacillus genus.</title>
        <authorList>
            <person name="Bassil N.M."/>
            <person name="Lloyd J.R."/>
        </authorList>
    </citation>
    <scope>NUCLEOTIDE SEQUENCE [LARGE SCALE GENOMIC DNA]</scope>
    <source>
        <strain evidence="7 8">DSM 22531</strain>
    </source>
</reference>
<dbReference type="OrthoDB" id="9760689at2"/>
<dbReference type="STRING" id="472963.BKP45_20500"/>
<dbReference type="GO" id="GO:0010340">
    <property type="term" value="F:carboxyl-O-methyltransferase activity"/>
    <property type="evidence" value="ECO:0007669"/>
    <property type="project" value="UniProtKB-UniRule"/>
</dbReference>
<protein>
    <recommendedName>
        <fullName evidence="5">Malonyl-[acyl-carrier protein] O-methyltransferase</fullName>
        <shortName evidence="5">Malonyl-ACP O-methyltransferase</shortName>
        <ecNumber evidence="5">2.1.1.197</ecNumber>
    </recommendedName>
    <alternativeName>
        <fullName evidence="5">Biotin synthesis protein BioC</fullName>
    </alternativeName>
</protein>
<dbReference type="AlphaFoldDB" id="A0A1S2LZS1"/>
<dbReference type="GO" id="GO:0032259">
    <property type="term" value="P:methylation"/>
    <property type="evidence" value="ECO:0007669"/>
    <property type="project" value="UniProtKB-KW"/>
</dbReference>
<gene>
    <name evidence="5" type="primary">bioC</name>
    <name evidence="7" type="ORF">BKP45_20500</name>
</gene>
<evidence type="ECO:0000256" key="1">
    <source>
        <dbReference type="ARBA" id="ARBA00022603"/>
    </source>
</evidence>
<dbReference type="InterPro" id="IPR029063">
    <property type="entry name" value="SAM-dependent_MTases_sf"/>
</dbReference>
<organism evidence="7 8">
    <name type="scientific">Anaerobacillus alkalidiazotrophicus</name>
    <dbReference type="NCBI Taxonomy" id="472963"/>
    <lineage>
        <taxon>Bacteria</taxon>
        <taxon>Bacillati</taxon>
        <taxon>Bacillota</taxon>
        <taxon>Bacilli</taxon>
        <taxon>Bacillales</taxon>
        <taxon>Bacillaceae</taxon>
        <taxon>Anaerobacillus</taxon>
    </lineage>
</organism>
<keyword evidence="8" id="KW-1185">Reference proteome</keyword>
<keyword evidence="4 5" id="KW-0093">Biotin biosynthesis</keyword>
<dbReference type="InterPro" id="IPR041698">
    <property type="entry name" value="Methyltransf_25"/>
</dbReference>
<keyword evidence="3 5" id="KW-0949">S-adenosyl-L-methionine</keyword>
<evidence type="ECO:0000259" key="6">
    <source>
        <dbReference type="Pfam" id="PF13649"/>
    </source>
</evidence>
<dbReference type="GO" id="GO:0009102">
    <property type="term" value="P:biotin biosynthetic process"/>
    <property type="evidence" value="ECO:0007669"/>
    <property type="project" value="UniProtKB-UniRule"/>
</dbReference>
<dbReference type="PANTHER" id="PTHR43861">
    <property type="entry name" value="TRANS-ACONITATE 2-METHYLTRANSFERASE-RELATED"/>
    <property type="match status" value="1"/>
</dbReference>
<dbReference type="NCBIfam" id="TIGR02072">
    <property type="entry name" value="BioC"/>
    <property type="match status" value="1"/>
</dbReference>
<dbReference type="GO" id="GO:0102130">
    <property type="term" value="F:malonyl-CoA methyltransferase activity"/>
    <property type="evidence" value="ECO:0007669"/>
    <property type="project" value="UniProtKB-EC"/>
</dbReference>
<dbReference type="EMBL" id="MLQS01000031">
    <property type="protein sequence ID" value="OIJ17938.1"/>
    <property type="molecule type" value="Genomic_DNA"/>
</dbReference>
<sequence>MIDKKLLMKRFSRNSRTYDKYANVQKIMAKELIKSIDKEKYDKEINILEIGCGTGYLTKQLCMIFPNAKITAVDLAPGMIEVAKEKLKGKSVTFLCGDIEEISLKGNYDIIVSNATFQWVNHFEEVIKRLLRFLREDGILTFSTFGNRTFQELHNSYNQVKEQLGLDCFRPLGQSFFSFETLYHLCERSLPFSFLCNFEIKGKQMLEYEYFPSVRDFLISIKKIGASNSNKANAYLPPTFFKELLHFYDKNYREVKGVRATYHCMYISIHYARTEDQ</sequence>
<evidence type="ECO:0000256" key="4">
    <source>
        <dbReference type="ARBA" id="ARBA00022756"/>
    </source>
</evidence>
<keyword evidence="1 5" id="KW-0489">Methyltransferase</keyword>
<dbReference type="Gene3D" id="3.40.50.150">
    <property type="entry name" value="Vaccinia Virus protein VP39"/>
    <property type="match status" value="1"/>
</dbReference>